<dbReference type="SMART" id="SM00398">
    <property type="entry name" value="HMG"/>
    <property type="match status" value="2"/>
</dbReference>
<evidence type="ECO:0000313" key="5">
    <source>
        <dbReference type="EMBL" id="KAJ7621221.1"/>
    </source>
</evidence>
<evidence type="ECO:0000313" key="6">
    <source>
        <dbReference type="Proteomes" id="UP001221142"/>
    </source>
</evidence>
<dbReference type="CDD" id="cd00084">
    <property type="entry name" value="HMG-box_SF"/>
    <property type="match status" value="1"/>
</dbReference>
<dbReference type="EMBL" id="JARKIF010000016">
    <property type="protein sequence ID" value="KAJ7621221.1"/>
    <property type="molecule type" value="Genomic_DNA"/>
</dbReference>
<keyword evidence="2" id="KW-0539">Nucleus</keyword>
<dbReference type="PANTHER" id="PTHR48112">
    <property type="entry name" value="HIGH MOBILITY GROUP PROTEIN DSP1"/>
    <property type="match status" value="1"/>
</dbReference>
<comment type="caution">
    <text evidence="5">The sequence shown here is derived from an EMBL/GenBank/DDBJ whole genome shotgun (WGS) entry which is preliminary data.</text>
</comment>
<dbReference type="GO" id="GO:0003677">
    <property type="term" value="F:DNA binding"/>
    <property type="evidence" value="ECO:0007669"/>
    <property type="project" value="UniProtKB-UniRule"/>
</dbReference>
<evidence type="ECO:0000259" key="4">
    <source>
        <dbReference type="PROSITE" id="PS50118"/>
    </source>
</evidence>
<evidence type="ECO:0000256" key="3">
    <source>
        <dbReference type="SAM" id="MobiDB-lite"/>
    </source>
</evidence>
<feature type="DNA-binding region" description="HMG box" evidence="2">
    <location>
        <begin position="232"/>
        <end position="299"/>
    </location>
</feature>
<accession>A0AAD7BHQ7</accession>
<gene>
    <name evidence="5" type="ORF">FB45DRAFT_928680</name>
</gene>
<feature type="DNA-binding region" description="HMG box" evidence="2">
    <location>
        <begin position="140"/>
        <end position="203"/>
    </location>
</feature>
<dbReference type="GO" id="GO:0005634">
    <property type="term" value="C:nucleus"/>
    <property type="evidence" value="ECO:0007669"/>
    <property type="project" value="UniProtKB-UniRule"/>
</dbReference>
<keyword evidence="1 2" id="KW-0238">DNA-binding</keyword>
<dbReference type="Proteomes" id="UP001221142">
    <property type="component" value="Unassembled WGS sequence"/>
</dbReference>
<proteinExistence type="predicted"/>
<keyword evidence="6" id="KW-1185">Reference proteome</keyword>
<protein>
    <recommendedName>
        <fullName evidence="4">HMG box domain-containing protein</fullName>
    </recommendedName>
</protein>
<evidence type="ECO:0000256" key="2">
    <source>
        <dbReference type="PROSITE-ProRule" id="PRU00267"/>
    </source>
</evidence>
<feature type="compositionally biased region" description="Basic residues" evidence="3">
    <location>
        <begin position="92"/>
        <end position="123"/>
    </location>
</feature>
<dbReference type="Gene3D" id="1.10.30.10">
    <property type="entry name" value="High mobility group box domain"/>
    <property type="match status" value="2"/>
</dbReference>
<organism evidence="5 6">
    <name type="scientific">Roridomyces roridus</name>
    <dbReference type="NCBI Taxonomy" id="1738132"/>
    <lineage>
        <taxon>Eukaryota</taxon>
        <taxon>Fungi</taxon>
        <taxon>Dikarya</taxon>
        <taxon>Basidiomycota</taxon>
        <taxon>Agaricomycotina</taxon>
        <taxon>Agaricomycetes</taxon>
        <taxon>Agaricomycetidae</taxon>
        <taxon>Agaricales</taxon>
        <taxon>Marasmiineae</taxon>
        <taxon>Mycenaceae</taxon>
        <taxon>Roridomyces</taxon>
    </lineage>
</organism>
<dbReference type="Pfam" id="PF10513">
    <property type="entry name" value="EPL1"/>
    <property type="match status" value="1"/>
</dbReference>
<reference evidence="5" key="1">
    <citation type="submission" date="2023-03" db="EMBL/GenBank/DDBJ databases">
        <title>Massive genome expansion in bonnet fungi (Mycena s.s.) driven by repeated elements and novel gene families across ecological guilds.</title>
        <authorList>
            <consortium name="Lawrence Berkeley National Laboratory"/>
            <person name="Harder C.B."/>
            <person name="Miyauchi S."/>
            <person name="Viragh M."/>
            <person name="Kuo A."/>
            <person name="Thoen E."/>
            <person name="Andreopoulos B."/>
            <person name="Lu D."/>
            <person name="Skrede I."/>
            <person name="Drula E."/>
            <person name="Henrissat B."/>
            <person name="Morin E."/>
            <person name="Kohler A."/>
            <person name="Barry K."/>
            <person name="LaButti K."/>
            <person name="Morin E."/>
            <person name="Salamov A."/>
            <person name="Lipzen A."/>
            <person name="Mereny Z."/>
            <person name="Hegedus B."/>
            <person name="Baldrian P."/>
            <person name="Stursova M."/>
            <person name="Weitz H."/>
            <person name="Taylor A."/>
            <person name="Grigoriev I.V."/>
            <person name="Nagy L.G."/>
            <person name="Martin F."/>
            <person name="Kauserud H."/>
        </authorList>
    </citation>
    <scope>NUCLEOTIDE SEQUENCE</scope>
    <source>
        <strain evidence="5">9284</strain>
    </source>
</reference>
<dbReference type="InterPro" id="IPR009071">
    <property type="entry name" value="HMG_box_dom"/>
</dbReference>
<dbReference type="Pfam" id="PF00505">
    <property type="entry name" value="HMG_box"/>
    <property type="match status" value="1"/>
</dbReference>
<evidence type="ECO:0000256" key="1">
    <source>
        <dbReference type="ARBA" id="ARBA00023125"/>
    </source>
</evidence>
<dbReference type="PROSITE" id="PS50118">
    <property type="entry name" value="HMG_BOX_2"/>
    <property type="match status" value="2"/>
</dbReference>
<dbReference type="SUPFAM" id="SSF47095">
    <property type="entry name" value="HMG-box"/>
    <property type="match status" value="2"/>
</dbReference>
<dbReference type="InterPro" id="IPR050342">
    <property type="entry name" value="HMGB"/>
</dbReference>
<feature type="domain" description="HMG box" evidence="4">
    <location>
        <begin position="140"/>
        <end position="203"/>
    </location>
</feature>
<name>A0AAD7BHQ7_9AGAR</name>
<feature type="domain" description="HMG box" evidence="4">
    <location>
        <begin position="232"/>
        <end position="299"/>
    </location>
</feature>
<feature type="compositionally biased region" description="Low complexity" evidence="3">
    <location>
        <begin position="57"/>
        <end position="91"/>
    </location>
</feature>
<dbReference type="InterPro" id="IPR036910">
    <property type="entry name" value="HMG_box_dom_sf"/>
</dbReference>
<dbReference type="AlphaFoldDB" id="A0AAD7BHQ7"/>
<dbReference type="InterPro" id="IPR019542">
    <property type="entry name" value="Enhancer_polycomb-like_N"/>
</dbReference>
<sequence>MFSVLSARLFSRLGASTAPLAATRQIAAPASISRAIFASGTRRTFVSSTRLSLAAAAAATKPATTKKPAAKKASTATTKAKATKATAAKAKATPKKKTAVKKAAPKKKKPAPKKKVVKKKPVVKKKEVKPERVTKAMGPPPRLMSGFMLFNKEQSALPGVTVVERARKNGAAWRELSESEQESYRERAAIVREEMRVAYDKWMTEVDPALLRRLNKQRVKKNFPRIKNHQQPKRPMSSYMLFFKDQHALHGALVGREAVINFAKQVGQDWRSLPEDKKEEYLEKGRKAMAEFKSEHPKA</sequence>
<feature type="region of interest" description="Disordered" evidence="3">
    <location>
        <begin position="57"/>
        <end position="129"/>
    </location>
</feature>